<feature type="region of interest" description="Disordered" evidence="6">
    <location>
        <begin position="1121"/>
        <end position="1281"/>
    </location>
</feature>
<evidence type="ECO:0000313" key="9">
    <source>
        <dbReference type="Proteomes" id="UP000281406"/>
    </source>
</evidence>
<feature type="compositionally biased region" description="Polar residues" evidence="6">
    <location>
        <begin position="1362"/>
        <end position="1371"/>
    </location>
</feature>
<dbReference type="InterPro" id="IPR043129">
    <property type="entry name" value="ATPase_NBD"/>
</dbReference>
<dbReference type="InterPro" id="IPR020902">
    <property type="entry name" value="Actin/actin-like_CS"/>
</dbReference>
<feature type="compositionally biased region" description="Polar residues" evidence="6">
    <location>
        <begin position="1166"/>
        <end position="1189"/>
    </location>
</feature>
<feature type="coiled-coil region" evidence="5">
    <location>
        <begin position="356"/>
        <end position="383"/>
    </location>
</feature>
<feature type="region of interest" description="Disordered" evidence="6">
    <location>
        <begin position="1079"/>
        <end position="1104"/>
    </location>
</feature>
<comment type="similarity">
    <text evidence="2 4">Belongs to the actin family.</text>
</comment>
<dbReference type="Pfam" id="PF00022">
    <property type="entry name" value="Actin"/>
    <property type="match status" value="1"/>
</dbReference>
<keyword evidence="5" id="KW-0175">Coiled coil</keyword>
<feature type="region of interest" description="Disordered" evidence="6">
    <location>
        <begin position="963"/>
        <end position="991"/>
    </location>
</feature>
<feature type="region of interest" description="Disordered" evidence="6">
    <location>
        <begin position="775"/>
        <end position="826"/>
    </location>
</feature>
<feature type="compositionally biased region" description="Basic and acidic residues" evidence="6">
    <location>
        <begin position="785"/>
        <end position="802"/>
    </location>
</feature>
<keyword evidence="7" id="KW-0732">Signal</keyword>
<keyword evidence="3" id="KW-0206">Cytoskeleton</keyword>
<dbReference type="FunFam" id="3.30.420.40:FF:000050">
    <property type="entry name" value="Actin, alpha skeletal muscle"/>
    <property type="match status" value="1"/>
</dbReference>
<dbReference type="OrthoDB" id="10004999at2759"/>
<feature type="region of interest" description="Disordered" evidence="6">
    <location>
        <begin position="1304"/>
        <end position="1325"/>
    </location>
</feature>
<evidence type="ECO:0000256" key="1">
    <source>
        <dbReference type="ARBA" id="ARBA00004245"/>
    </source>
</evidence>
<evidence type="ECO:0000256" key="7">
    <source>
        <dbReference type="SAM" id="SignalP"/>
    </source>
</evidence>
<evidence type="ECO:0000256" key="4">
    <source>
        <dbReference type="RuleBase" id="RU000487"/>
    </source>
</evidence>
<reference evidence="8 9" key="1">
    <citation type="submission" date="2018-10" db="EMBL/GenBank/DDBJ databases">
        <title>Genome assembly for a Yunnan-Guizhou Plateau 3E fish, Anabarilius grahami (Regan), and its evolutionary and genetic applications.</title>
        <authorList>
            <person name="Jiang W."/>
        </authorList>
    </citation>
    <scope>NUCLEOTIDE SEQUENCE [LARGE SCALE GENOMIC DNA]</scope>
    <source>
        <strain evidence="8">AG-KIZ</strain>
        <tissue evidence="8">Muscle</tissue>
    </source>
</reference>
<evidence type="ECO:0000256" key="2">
    <source>
        <dbReference type="ARBA" id="ARBA00006752"/>
    </source>
</evidence>
<protein>
    <submittedName>
        <fullName evidence="8">Actin-3</fullName>
    </submittedName>
</protein>
<evidence type="ECO:0000256" key="5">
    <source>
        <dbReference type="SAM" id="Coils"/>
    </source>
</evidence>
<feature type="compositionally biased region" description="Basic residues" evidence="6">
    <location>
        <begin position="1085"/>
        <end position="1097"/>
    </location>
</feature>
<feature type="chain" id="PRO_5018142345" evidence="7">
    <location>
        <begin position="21"/>
        <end position="1795"/>
    </location>
</feature>
<dbReference type="SMART" id="SM00268">
    <property type="entry name" value="ACTIN"/>
    <property type="match status" value="1"/>
</dbReference>
<dbReference type="CDD" id="cd13397">
    <property type="entry name" value="ASKHA_NBD_actin_Arp-T1-3"/>
    <property type="match status" value="1"/>
</dbReference>
<dbReference type="FunFam" id="3.90.640.10:FF:000007">
    <property type="entry name" value="Actin like 7B"/>
    <property type="match status" value="1"/>
</dbReference>
<dbReference type="Gene3D" id="3.90.640.10">
    <property type="entry name" value="Actin, Chain A, domain 4"/>
    <property type="match status" value="1"/>
</dbReference>
<keyword evidence="9" id="KW-1185">Reference proteome</keyword>
<dbReference type="EMBL" id="RJVU01049825">
    <property type="protein sequence ID" value="ROL42374.1"/>
    <property type="molecule type" value="Genomic_DNA"/>
</dbReference>
<organism evidence="8 9">
    <name type="scientific">Anabarilius grahami</name>
    <name type="common">Kanglang fish</name>
    <name type="synonym">Barilius grahami</name>
    <dbReference type="NCBI Taxonomy" id="495550"/>
    <lineage>
        <taxon>Eukaryota</taxon>
        <taxon>Metazoa</taxon>
        <taxon>Chordata</taxon>
        <taxon>Craniata</taxon>
        <taxon>Vertebrata</taxon>
        <taxon>Euteleostomi</taxon>
        <taxon>Actinopterygii</taxon>
        <taxon>Neopterygii</taxon>
        <taxon>Teleostei</taxon>
        <taxon>Ostariophysi</taxon>
        <taxon>Cypriniformes</taxon>
        <taxon>Xenocyprididae</taxon>
        <taxon>Xenocypridinae</taxon>
        <taxon>Xenocypridinae incertae sedis</taxon>
        <taxon>Anabarilius</taxon>
    </lineage>
</organism>
<feature type="region of interest" description="Disordered" evidence="6">
    <location>
        <begin position="1359"/>
        <end position="1387"/>
    </location>
</feature>
<dbReference type="SUPFAM" id="SSF53067">
    <property type="entry name" value="Actin-like ATPase domain"/>
    <property type="match status" value="2"/>
</dbReference>
<dbReference type="Gene3D" id="3.30.420.40">
    <property type="match status" value="2"/>
</dbReference>
<name>A0A3N0Y8B8_ANAGA</name>
<evidence type="ECO:0000313" key="8">
    <source>
        <dbReference type="EMBL" id="ROL42374.1"/>
    </source>
</evidence>
<evidence type="ECO:0000256" key="6">
    <source>
        <dbReference type="SAM" id="MobiDB-lite"/>
    </source>
</evidence>
<dbReference type="InterPro" id="IPR004000">
    <property type="entry name" value="Actin"/>
</dbReference>
<sequence length="1795" mass="200859">MAVGLLSLTLCVGYLGYLHAIRESDQQLFPEEFFWKHRRQMRDRETPVKMSGARAGVPGSSSSPSRPAEHVLNSGAVIFPGVFDQHGCPLVLFPAEAQRKLPEELSREEVSHFIHYCLRLHNIRGEDSLLSVVVDLRQASLTIARFIAETLLLLEFDRRIIHSVYIVQPKKKDVQKQLGKLLTQSGSKHQRPVLFKRIFLKEVFELSNYIDRSQLPSSSGGYLIYCHKSWAAFVKEIDTFVQEFLLVVNRLPSCISTLQSLSNLPVPADFERLREFCSVNEGRFQQLRRDLGLDDLLKHCECLLEKLRFPENEPCFHAMAGTVLYTHTALEMLRNYNRITAAVEKVELLWQQAFSKAHVQLQVLRLQREAQQIQEQMVALHRQKVQPYRTEVAKDAHRAEELRLQFEASVYTHAMALVRRAEDIIHTLAETVPIIERKPAEPWLDDLSRLKENLFSAVQHPYQILRSVSDFHHTCNRCKSWYERVLGESLLQELLWTEHCEGVGEGGSSSDLRSGSSTWRRGVQIFLRRNSCPEVQELVKLARLSNTITDPNLQQMGTQLSHRCMTLRRLLTSPGAVPLHDLHLALQWQYEYLKGHHKTSDITSLEDQRNTCSLPPDCVQPALVVSPCESLCDLTKWPSVGDCHQQASPSGGTAKPPSLSSFDSGFDGAGNSHLDSRSRREILPRFLGNGDSVFKSKPLHGQIHEENIVSVSDSEDQREELRFGLQRDATRASIQIVPKITSDSVNLEIKVKRSATLPKNPWLSLPIDDLESSYTVTITPNSSNPRRDPRSPSPSERSDWARDQPTQTDGKHQQSHQSFEESELNPIGNILSSTLTDNEEKPSSTVDGDPSLLWDSFDLHNLRQDSFERLDVSLGDWVQREQQELKEVEETLERTAEILEEEENVLAQEVVLDELLRSEDLHKHWPLWTEGHQHSMMSPSDLAESGVIGLDDVLQSELAALDSETLKTSESDSDTPGLANESPSMSERPVQLDTRCPELDNMGILRELRDLQVLEEQIKEEQLKLEALRCPETERLQSEEQTLGHVTTRSSCRERRMFLAQLEKEKLEVEMMERSLSREMEKAGKVRKRSSKGHRVVKCSVMERNSKLKDMDGELLRNCRPQQQSPESVHHDPQHTDVERPDSSFVLNTEECSSAAPPNPAEDASLSDSSVTPEPLSSTSQSVPTTSLSEIEIGGPAVPDSVPCSDSLQDAQSGHGEPFVLSSLSGTPDQKLEAMDSSEGPNVHPEHPKAETSSCDCPDGGDSAADQVELETSEAPSTQKSSVVRDAFDPGGVMIAPVPAPRRAFPLDDQQTRPSASEQVESELSATTSKLEACTQGTSQGQHMQNNNNNTAVVCSEETREISGSSTTAPETQVLPYHDDNSTTGPCAGRDGVSDDCGGSMRTVCRSPISRLQLNASTRQMSNYKTPIVLDTGSGLMKAGFADQDLPTTVFPTVIGHPKYEEIMNGSVDREVYIGHDAQHMRGVLTLKYPIRNSVVRNWDEMEMIWHHAFQQLSVCPEDHPVLLTEAAMNPVQNRQRMVELMFEAFSVPLTFVALQAVLALYASGRTTGVVLDSGDGVSHSVPVFEGYCLPHAVQRFSLAGADVTLQLQKLLLEQGVCMRTSAELEIVREMKERCCCVALDYEAELKSAGTASSEVHYTLPDGRVVSLSSERFRAPEILFRPELIGRDHYGMHESVFKSVLRSDIDLRRSFVGNILLSGGNTLLPGLPERLQQEIRHMVPADLSACVRVISPRERDFSVWSGGAALALMPDLGSAWISAEEYEEFGPQIVFRKCF</sequence>
<feature type="region of interest" description="Disordered" evidence="6">
    <location>
        <begin position="45"/>
        <end position="68"/>
    </location>
</feature>
<dbReference type="Proteomes" id="UP000281406">
    <property type="component" value="Unassembled WGS sequence"/>
</dbReference>
<accession>A0A3N0Y8B8</accession>
<feature type="coiled-coil region" evidence="5">
    <location>
        <begin position="878"/>
        <end position="909"/>
    </location>
</feature>
<feature type="region of interest" description="Disordered" evidence="6">
    <location>
        <begin position="643"/>
        <end position="674"/>
    </location>
</feature>
<gene>
    <name evidence="8" type="ORF">DPX16_8253</name>
</gene>
<feature type="compositionally biased region" description="Basic and acidic residues" evidence="6">
    <location>
        <begin position="1128"/>
        <end position="1142"/>
    </location>
</feature>
<dbReference type="PROSITE" id="PS01132">
    <property type="entry name" value="ACTINS_ACT_LIKE"/>
    <property type="match status" value="1"/>
</dbReference>
<feature type="compositionally biased region" description="Low complexity" evidence="6">
    <location>
        <begin position="51"/>
        <end position="66"/>
    </location>
</feature>
<dbReference type="PANTHER" id="PTHR11937">
    <property type="entry name" value="ACTIN"/>
    <property type="match status" value="1"/>
</dbReference>
<dbReference type="GO" id="GO:0005856">
    <property type="term" value="C:cytoskeleton"/>
    <property type="evidence" value="ECO:0007669"/>
    <property type="project" value="UniProtKB-SubCell"/>
</dbReference>
<comment type="subcellular location">
    <subcellularLocation>
        <location evidence="1">Cytoplasm</location>
        <location evidence="1">Cytoskeleton</location>
    </subcellularLocation>
</comment>
<proteinExistence type="inferred from homology"/>
<feature type="compositionally biased region" description="Polar residues" evidence="6">
    <location>
        <begin position="1312"/>
        <end position="1325"/>
    </location>
</feature>
<feature type="signal peptide" evidence="7">
    <location>
        <begin position="1"/>
        <end position="20"/>
    </location>
</feature>
<evidence type="ECO:0000256" key="3">
    <source>
        <dbReference type="ARBA" id="ARBA00023212"/>
    </source>
</evidence>
<comment type="caution">
    <text evidence="8">The sequence shown here is derived from an EMBL/GenBank/DDBJ whole genome shotgun (WGS) entry which is preliminary data.</text>
</comment>
<keyword evidence="3" id="KW-0963">Cytoplasm</keyword>
<dbReference type="PRINTS" id="PR00190">
    <property type="entry name" value="ACTIN"/>
</dbReference>